<evidence type="ECO:0000256" key="1">
    <source>
        <dbReference type="ARBA" id="ARBA00004613"/>
    </source>
</evidence>
<evidence type="ECO:0000256" key="3">
    <source>
        <dbReference type="ARBA" id="ARBA00022471"/>
    </source>
</evidence>
<proteinExistence type="inferred from homology"/>
<dbReference type="GO" id="GO:0005576">
    <property type="term" value="C:extracellular region"/>
    <property type="evidence" value="ECO:0007669"/>
    <property type="project" value="UniProtKB-SubCell"/>
</dbReference>
<dbReference type="PANTHER" id="PTHR31232">
    <property type="match status" value="1"/>
</dbReference>
<accession>A0AAV0ID30</accession>
<dbReference type="PANTHER" id="PTHR31232:SF156">
    <property type="entry name" value="PLANT SELF-INCOMPATIBILITY PROTEIN S1 FAMILY-RELATED"/>
    <property type="match status" value="1"/>
</dbReference>
<evidence type="ECO:0000313" key="8">
    <source>
        <dbReference type="Proteomes" id="UP001154282"/>
    </source>
</evidence>
<keyword evidence="3 6" id="KW-0713">Self-incompatibility</keyword>
<comment type="similarity">
    <text evidence="2 6">Belongs to the plant self-incompatibility (S1) protein family.</text>
</comment>
<evidence type="ECO:0000313" key="7">
    <source>
        <dbReference type="EMBL" id="CAI0394852.1"/>
    </source>
</evidence>
<dbReference type="InterPro" id="IPR010264">
    <property type="entry name" value="Self-incomp_S1"/>
</dbReference>
<keyword evidence="4 6" id="KW-0964">Secreted</keyword>
<evidence type="ECO:0000256" key="4">
    <source>
        <dbReference type="ARBA" id="ARBA00022525"/>
    </source>
</evidence>
<evidence type="ECO:0000256" key="6">
    <source>
        <dbReference type="RuleBase" id="RU367044"/>
    </source>
</evidence>
<dbReference type="AlphaFoldDB" id="A0AAV0ID30"/>
<dbReference type="EMBL" id="CAMGYJ010000003">
    <property type="protein sequence ID" value="CAI0394852.1"/>
    <property type="molecule type" value="Genomic_DNA"/>
</dbReference>
<sequence>MLIVHCRSKDDDLGAHGLEIDAGFSWSFQAMVSTLFWCNLAVEDKRVSFQAFVNGKTYVAYLDVRDSGVYDGDNLFAAWRRI</sequence>
<reference evidence="7" key="1">
    <citation type="submission" date="2022-08" db="EMBL/GenBank/DDBJ databases">
        <authorList>
            <person name="Gutierrez-Valencia J."/>
        </authorList>
    </citation>
    <scope>NUCLEOTIDE SEQUENCE</scope>
</reference>
<evidence type="ECO:0000256" key="2">
    <source>
        <dbReference type="ARBA" id="ARBA00005581"/>
    </source>
</evidence>
<comment type="subcellular location">
    <subcellularLocation>
        <location evidence="1 6">Secreted</location>
    </subcellularLocation>
</comment>
<organism evidence="7 8">
    <name type="scientific">Linum tenue</name>
    <dbReference type="NCBI Taxonomy" id="586396"/>
    <lineage>
        <taxon>Eukaryota</taxon>
        <taxon>Viridiplantae</taxon>
        <taxon>Streptophyta</taxon>
        <taxon>Embryophyta</taxon>
        <taxon>Tracheophyta</taxon>
        <taxon>Spermatophyta</taxon>
        <taxon>Magnoliopsida</taxon>
        <taxon>eudicotyledons</taxon>
        <taxon>Gunneridae</taxon>
        <taxon>Pentapetalae</taxon>
        <taxon>rosids</taxon>
        <taxon>fabids</taxon>
        <taxon>Malpighiales</taxon>
        <taxon>Linaceae</taxon>
        <taxon>Linum</taxon>
    </lineage>
</organism>
<keyword evidence="8" id="KW-1185">Reference proteome</keyword>
<keyword evidence="5" id="KW-0732">Signal</keyword>
<protein>
    <recommendedName>
        <fullName evidence="6">S-protein homolog</fullName>
    </recommendedName>
</protein>
<evidence type="ECO:0000256" key="5">
    <source>
        <dbReference type="ARBA" id="ARBA00022729"/>
    </source>
</evidence>
<dbReference type="Pfam" id="PF05938">
    <property type="entry name" value="Self-incomp_S1"/>
    <property type="match status" value="1"/>
</dbReference>
<gene>
    <name evidence="7" type="ORF">LITE_LOCUS8486</name>
</gene>
<name>A0AAV0ID30_9ROSI</name>
<dbReference type="GO" id="GO:0060320">
    <property type="term" value="P:rejection of self pollen"/>
    <property type="evidence" value="ECO:0007669"/>
    <property type="project" value="UniProtKB-KW"/>
</dbReference>
<dbReference type="Proteomes" id="UP001154282">
    <property type="component" value="Unassembled WGS sequence"/>
</dbReference>
<comment type="caution">
    <text evidence="7">The sequence shown here is derived from an EMBL/GenBank/DDBJ whole genome shotgun (WGS) entry which is preliminary data.</text>
</comment>